<evidence type="ECO:0000256" key="4">
    <source>
        <dbReference type="ARBA" id="ARBA00030273"/>
    </source>
</evidence>
<dbReference type="GO" id="GO:0034599">
    <property type="term" value="P:cellular response to oxidative stress"/>
    <property type="evidence" value="ECO:0007669"/>
    <property type="project" value="TreeGrafter"/>
</dbReference>
<reference evidence="8 9" key="1">
    <citation type="journal article" date="2014" name="Agronomy (Basel)">
        <title>A Draft Genome Sequence for Ensete ventricosum, the Drought-Tolerant Tree Against Hunger.</title>
        <authorList>
            <person name="Harrison J."/>
            <person name="Moore K.A."/>
            <person name="Paszkiewicz K."/>
            <person name="Jones T."/>
            <person name="Grant M."/>
            <person name="Ambacheew D."/>
            <person name="Muzemil S."/>
            <person name="Studholme D.J."/>
        </authorList>
    </citation>
    <scope>NUCLEOTIDE SEQUENCE [LARGE SCALE GENOMIC DNA]</scope>
</reference>
<comment type="caution">
    <text evidence="8">The sequence shown here is derived from an EMBL/GenBank/DDBJ whole genome shotgun (WGS) entry which is preliminary data.</text>
</comment>
<gene>
    <name evidence="8" type="ORF">B296_00013928</name>
</gene>
<dbReference type="Pfam" id="PF01625">
    <property type="entry name" value="PMSR"/>
    <property type="match status" value="1"/>
</dbReference>
<dbReference type="Gene3D" id="3.30.1060.10">
    <property type="entry name" value="Peptide methionine sulphoxide reductase MsrA"/>
    <property type="match status" value="1"/>
</dbReference>
<evidence type="ECO:0000313" key="9">
    <source>
        <dbReference type="Proteomes" id="UP000287651"/>
    </source>
</evidence>
<dbReference type="EMBL" id="AMZH03001997">
    <property type="protein sequence ID" value="RRT77164.1"/>
    <property type="molecule type" value="Genomic_DNA"/>
</dbReference>
<organism evidence="8 9">
    <name type="scientific">Ensete ventricosum</name>
    <name type="common">Abyssinian banana</name>
    <name type="synonym">Musa ensete</name>
    <dbReference type="NCBI Taxonomy" id="4639"/>
    <lineage>
        <taxon>Eukaryota</taxon>
        <taxon>Viridiplantae</taxon>
        <taxon>Streptophyta</taxon>
        <taxon>Embryophyta</taxon>
        <taxon>Tracheophyta</taxon>
        <taxon>Spermatophyta</taxon>
        <taxon>Magnoliopsida</taxon>
        <taxon>Liliopsida</taxon>
        <taxon>Zingiberales</taxon>
        <taxon>Musaceae</taxon>
        <taxon>Ensete</taxon>
    </lineage>
</organism>
<keyword evidence="6" id="KW-0732">Signal</keyword>
<protein>
    <recommendedName>
        <fullName evidence="2">peptide-methionine (S)-S-oxide reductase</fullName>
        <ecNumber evidence="2">1.8.4.11</ecNumber>
    </recommendedName>
    <alternativeName>
        <fullName evidence="5">Peptide-methionine (S)-S-oxide reductase</fullName>
    </alternativeName>
    <alternativeName>
        <fullName evidence="4">Protein-methionine-S-oxide reductase</fullName>
    </alternativeName>
</protein>
<dbReference type="AlphaFoldDB" id="A0A427ALS2"/>
<dbReference type="PANTHER" id="PTHR42799">
    <property type="entry name" value="MITOCHONDRIAL PEPTIDE METHIONINE SULFOXIDE REDUCTASE"/>
    <property type="match status" value="1"/>
</dbReference>
<dbReference type="GO" id="GO:0005737">
    <property type="term" value="C:cytoplasm"/>
    <property type="evidence" value="ECO:0007669"/>
    <property type="project" value="TreeGrafter"/>
</dbReference>
<dbReference type="Proteomes" id="UP000287651">
    <property type="component" value="Unassembled WGS sequence"/>
</dbReference>
<dbReference type="EC" id="1.8.4.11" evidence="2"/>
<evidence type="ECO:0000259" key="7">
    <source>
        <dbReference type="Pfam" id="PF01625"/>
    </source>
</evidence>
<dbReference type="PANTHER" id="PTHR42799:SF3">
    <property type="entry name" value="PEPTIDE METHIONINE SULFOXIDE REDUCTASE A5"/>
    <property type="match status" value="1"/>
</dbReference>
<feature type="domain" description="Peptide methionine sulphoxide reductase MsrA" evidence="7">
    <location>
        <begin position="48"/>
        <end position="182"/>
    </location>
</feature>
<proteinExistence type="inferred from homology"/>
<name>A0A427ALS2_ENSVE</name>
<evidence type="ECO:0000256" key="3">
    <source>
        <dbReference type="ARBA" id="ARBA00023002"/>
    </source>
</evidence>
<evidence type="ECO:0000256" key="2">
    <source>
        <dbReference type="ARBA" id="ARBA00012502"/>
    </source>
</evidence>
<accession>A0A427ALS2</accession>
<dbReference type="SUPFAM" id="SSF55068">
    <property type="entry name" value="Peptide methionine sulfoxide reductase"/>
    <property type="match status" value="1"/>
</dbReference>
<evidence type="ECO:0000313" key="8">
    <source>
        <dbReference type="EMBL" id="RRT77164.1"/>
    </source>
</evidence>
<feature type="signal peptide" evidence="6">
    <location>
        <begin position="1"/>
        <end position="23"/>
    </location>
</feature>
<dbReference type="InterPro" id="IPR050162">
    <property type="entry name" value="MsrA_MetSO_reductase"/>
</dbReference>
<sequence length="276" mass="30968">MELPGGRLLFLLWSIALFAASSANRAVGIRFPDRIPELTPTSQHPLRTAVFALGSFWRSEAVFGCLPGVVRTSVGYAAGSKTNPEYRNLGDHAECVRVEVQMWEAREKSVAEWMPMTTENWLGHLVVACIKEPRSIIFTNRTQEARLAAVSKEREQAKSRSSLVTTEIQQLGVFYPAEAEHQVCQIAVRAIWSSPSAFIWNALLTLPYLVQKFELKRNRFLLQLIGNMPDEELTTSSLAAKLNGYAAELCPTIIQRKIDAKIDEIVKNGWPVLREI</sequence>
<evidence type="ECO:0000256" key="5">
    <source>
        <dbReference type="ARBA" id="ARBA00030643"/>
    </source>
</evidence>
<dbReference type="InterPro" id="IPR002569">
    <property type="entry name" value="Met_Sox_Rdtase_MsrA_dom"/>
</dbReference>
<comment type="similarity">
    <text evidence="1">Belongs to the MsrA Met sulfoxide reductase family.</text>
</comment>
<feature type="chain" id="PRO_5019332251" description="peptide-methionine (S)-S-oxide reductase" evidence="6">
    <location>
        <begin position="24"/>
        <end position="276"/>
    </location>
</feature>
<keyword evidence="3" id="KW-0560">Oxidoreductase</keyword>
<dbReference type="InterPro" id="IPR036509">
    <property type="entry name" value="Met_Sox_Rdtase_MsrA_sf"/>
</dbReference>
<evidence type="ECO:0000256" key="6">
    <source>
        <dbReference type="SAM" id="SignalP"/>
    </source>
</evidence>
<evidence type="ECO:0000256" key="1">
    <source>
        <dbReference type="ARBA" id="ARBA00005591"/>
    </source>
</evidence>
<dbReference type="GO" id="GO:0008113">
    <property type="term" value="F:peptide-methionine (S)-S-oxide reductase activity"/>
    <property type="evidence" value="ECO:0007669"/>
    <property type="project" value="UniProtKB-EC"/>
</dbReference>